<dbReference type="GO" id="GO:0003677">
    <property type="term" value="F:DNA binding"/>
    <property type="evidence" value="ECO:0007669"/>
    <property type="project" value="InterPro"/>
</dbReference>
<accession>A0AAN1UA54</accession>
<keyword evidence="3" id="KW-0378">Hydrolase</keyword>
<dbReference type="SUPFAM" id="SSF52540">
    <property type="entry name" value="P-loop containing nucleoside triphosphate hydrolases"/>
    <property type="match status" value="1"/>
</dbReference>
<keyword evidence="3" id="KW-0347">Helicase</keyword>
<dbReference type="GO" id="GO:0005524">
    <property type="term" value="F:ATP binding"/>
    <property type="evidence" value="ECO:0007669"/>
    <property type="project" value="InterPro"/>
</dbReference>
<feature type="domain" description="UvrD-like helicase C-terminal" evidence="2">
    <location>
        <begin position="567"/>
        <end position="615"/>
    </location>
</feature>
<sequence>MANTVWGSTNKPISAKRLAELLDSAVQVDGTIYIGYPILGTPDGAFPFDALLLSPTYGVIAFDIVEGRDAGDYQSRQDDIYAKLQSKLLQYPSLVKKRKLIPQINVVSYAPVVQDFSEDDEYPLLNDNNLIQFLTNLSEGDKEIFPKVAAAIQALTNIRKGRRKRVQLTPNSRGAKLQALNDSIANLDANQNAAVVETVEGVQRIRGLAGSGKTIVLALKVAYLHAQNPDWKIAVTFNTRSLKGQFERLVNTFVIEQTSEEPDWDNIHILHSWGSSSSEGIYYNFCKDHGLIYRDFRSARDNFGDGKEFNGACAEALKEVTRPKQNYDAILVDEAQDLPASFLRMCYSVLKPPHRLVYAYDELQSLTDTSMAGPEELFGIGKDKRPLVVFSPPTSGQARQDIILERCYRNSRPVLATAHALGFGIYREPGGLIQIFEQNDLWLDVGYRVKEGVLEDGSYVSLERTSDTSPRFLEEHSPIDDIIEFRAFETKAEQDAWLVDAIEYNIKHDELVADDIIVINPDPLKTRKNVGDARAELFQRDINSSLAGVSTSPDVFFESDVVTFTGIFRAKGNEAGMVYIINAHDCFDSRYPSYLTTLRNRLFTAITRSKAWVRVLGVGPEMEKLKEEFDRIKQHQFRLDFQYPSEERKKELRIVNRDLTQAQRGRVTRKVDELASIISSLEAGEVRIEDLPLNLRKKLKALLG</sequence>
<dbReference type="GO" id="GO:0000725">
    <property type="term" value="P:recombinational repair"/>
    <property type="evidence" value="ECO:0007669"/>
    <property type="project" value="TreeGrafter"/>
</dbReference>
<reference evidence="3 4" key="2">
    <citation type="submission" date="2018-08" db="EMBL/GenBank/DDBJ databases">
        <title>Acetobacter oryzifermentans sp. nov., isolated from Korea traditional vinegar and reclassification of Acetobacter pasteurianus subsp. ascendens (Henneberg 1898) as Acetobacter ascendens comb. nov.</title>
        <authorList>
            <person name="Cho G.Y."/>
            <person name="Lee S.H."/>
        </authorList>
    </citation>
    <scope>NUCLEOTIDE SEQUENCE [LARGE SCALE GENOMIC DNA]</scope>
    <source>
        <strain evidence="3 4">SH</strain>
    </source>
</reference>
<dbReference type="GO" id="GO:0033202">
    <property type="term" value="C:DNA helicase complex"/>
    <property type="evidence" value="ECO:0007669"/>
    <property type="project" value="TreeGrafter"/>
</dbReference>
<dbReference type="InterPro" id="IPR027417">
    <property type="entry name" value="P-loop_NTPase"/>
</dbReference>
<proteinExistence type="predicted"/>
<evidence type="ECO:0000256" key="1">
    <source>
        <dbReference type="ARBA" id="ARBA00034923"/>
    </source>
</evidence>
<gene>
    <name evidence="3" type="ORF">CJF59_00855</name>
</gene>
<evidence type="ECO:0000313" key="4">
    <source>
        <dbReference type="Proteomes" id="UP000256572"/>
    </source>
</evidence>
<dbReference type="PANTHER" id="PTHR11070:SF2">
    <property type="entry name" value="ATP-DEPENDENT DNA HELICASE SRS2"/>
    <property type="match status" value="1"/>
</dbReference>
<evidence type="ECO:0000259" key="2">
    <source>
        <dbReference type="Pfam" id="PF13538"/>
    </source>
</evidence>
<organism evidence="3 4">
    <name type="scientific">Acetobacter pomorum</name>
    <dbReference type="NCBI Taxonomy" id="65959"/>
    <lineage>
        <taxon>Bacteria</taxon>
        <taxon>Pseudomonadati</taxon>
        <taxon>Pseudomonadota</taxon>
        <taxon>Alphaproteobacteria</taxon>
        <taxon>Acetobacterales</taxon>
        <taxon>Acetobacteraceae</taxon>
        <taxon>Acetobacter</taxon>
    </lineage>
</organism>
<dbReference type="GO" id="GO:0005829">
    <property type="term" value="C:cytosol"/>
    <property type="evidence" value="ECO:0007669"/>
    <property type="project" value="TreeGrafter"/>
</dbReference>
<name>A0AAN1UA54_9PROT</name>
<dbReference type="PANTHER" id="PTHR11070">
    <property type="entry name" value="UVRD / RECB / PCRA DNA HELICASE FAMILY MEMBER"/>
    <property type="match status" value="1"/>
</dbReference>
<dbReference type="EMBL" id="CP023189">
    <property type="protein sequence ID" value="AXN01599.1"/>
    <property type="molecule type" value="Genomic_DNA"/>
</dbReference>
<dbReference type="AlphaFoldDB" id="A0AAN1UA54"/>
<dbReference type="InterPro" id="IPR000212">
    <property type="entry name" value="DNA_helicase_UvrD/REP"/>
</dbReference>
<dbReference type="Gene3D" id="3.40.50.300">
    <property type="entry name" value="P-loop containing nucleotide triphosphate hydrolases"/>
    <property type="match status" value="2"/>
</dbReference>
<reference evidence="3 4" key="1">
    <citation type="submission" date="2017-09" db="EMBL/GenBank/DDBJ databases">
        <authorList>
            <person name="Kim K.H."/>
            <person name="Chun B.H."/>
            <person name="Han G.S."/>
            <person name="Hyun S.G."/>
            <person name="Jeon C.O."/>
        </authorList>
    </citation>
    <scope>NUCLEOTIDE SEQUENCE [LARGE SCALE GENOMIC DNA]</scope>
    <source>
        <strain evidence="3 4">SH</strain>
    </source>
</reference>
<dbReference type="GO" id="GO:0043138">
    <property type="term" value="F:3'-5' DNA helicase activity"/>
    <property type="evidence" value="ECO:0007669"/>
    <property type="project" value="TreeGrafter"/>
</dbReference>
<dbReference type="Pfam" id="PF13538">
    <property type="entry name" value="UvrD_C_2"/>
    <property type="match status" value="1"/>
</dbReference>
<keyword evidence="3" id="KW-0547">Nucleotide-binding</keyword>
<protein>
    <recommendedName>
        <fullName evidence="1">DNA 3'-5' helicase II</fullName>
    </recommendedName>
</protein>
<keyword evidence="3" id="KW-0067">ATP-binding</keyword>
<dbReference type="Proteomes" id="UP000256572">
    <property type="component" value="Chromosome"/>
</dbReference>
<evidence type="ECO:0000313" key="3">
    <source>
        <dbReference type="EMBL" id="AXN01599.1"/>
    </source>
</evidence>
<dbReference type="InterPro" id="IPR027785">
    <property type="entry name" value="UvrD-like_helicase_C"/>
</dbReference>